<dbReference type="Pfam" id="PF00544">
    <property type="entry name" value="Pectate_lyase_4"/>
    <property type="match status" value="1"/>
</dbReference>
<evidence type="ECO:0000256" key="9">
    <source>
        <dbReference type="ARBA" id="ARBA00037631"/>
    </source>
</evidence>
<keyword evidence="15" id="KW-1185">Reference proteome</keyword>
<evidence type="ECO:0000259" key="13">
    <source>
        <dbReference type="SMART" id="SM00656"/>
    </source>
</evidence>
<dbReference type="GO" id="GO:0005576">
    <property type="term" value="C:extracellular region"/>
    <property type="evidence" value="ECO:0007669"/>
    <property type="project" value="UniProtKB-SubCell"/>
</dbReference>
<dbReference type="SUPFAM" id="SSF51126">
    <property type="entry name" value="Pectin lyase-like"/>
    <property type="match status" value="1"/>
</dbReference>
<dbReference type="InterPro" id="IPR045032">
    <property type="entry name" value="PEL"/>
</dbReference>
<keyword evidence="4 12" id="KW-0732">Signal</keyword>
<dbReference type="InterPro" id="IPR012334">
    <property type="entry name" value="Pectin_lyas_fold"/>
</dbReference>
<comment type="function">
    <text evidence="9">Pectinolytic enzymes consist of four classes of enzymes: pectin lyase, polygalacturonase, pectin methylesterase and rhamnogalacturonase. Among pectinolytic enzymes, pectin lyase is the most important in depolymerization of pectin, since it cleaves internal glycosidic bonds of highly methylated pectins.</text>
</comment>
<dbReference type="Gene3D" id="2.160.20.10">
    <property type="entry name" value="Single-stranded right-handed beta-helix, Pectin lyase-like"/>
    <property type="match status" value="1"/>
</dbReference>
<gene>
    <name evidence="14" type="ORF">P153DRAFT_362864</name>
</gene>
<dbReference type="InterPro" id="IPR011050">
    <property type="entry name" value="Pectin_lyase_fold/virulence"/>
</dbReference>
<dbReference type="InterPro" id="IPR002022">
    <property type="entry name" value="Pec_lyase"/>
</dbReference>
<evidence type="ECO:0000256" key="12">
    <source>
        <dbReference type="SAM" id="SignalP"/>
    </source>
</evidence>
<feature type="domain" description="Pectate lyase" evidence="13">
    <location>
        <begin position="88"/>
        <end position="295"/>
    </location>
</feature>
<keyword evidence="7 11" id="KW-0456">Lyase</keyword>
<dbReference type="GO" id="GO:0000272">
    <property type="term" value="P:polysaccharide catabolic process"/>
    <property type="evidence" value="ECO:0007669"/>
    <property type="project" value="UniProtKB-KW"/>
</dbReference>
<evidence type="ECO:0000256" key="7">
    <source>
        <dbReference type="ARBA" id="ARBA00023239"/>
    </source>
</evidence>
<dbReference type="GeneID" id="54407671"/>
<evidence type="ECO:0000256" key="11">
    <source>
        <dbReference type="RuleBase" id="RU361173"/>
    </source>
</evidence>
<comment type="similarity">
    <text evidence="2 11">Belongs to the polysaccharide lyase 1 family.</text>
</comment>
<sequence length="381" mass="40661">MRFLILMATLLPMGLAQVVGKPSGFATGTTGGGSAKPAVPKDNAELVKWLTDDIPRVIMLNKTYDFNAAEGKKTETGCRPASNTCRSKGQDALNGPNWCSASYPKVRVTYNVAPTKPIDIKGNKSIVGVGNKGVIRGKGFRLVNVKNIVIQNVHFTDLNPQYIWGGDALQLAGTDMVWIDHCKFSLVGRQMIVTGYASAGRVTLSNNDFDGRTSWSASCNGQHYWTLLLLGDGDKITFANNYVHSVSGRAPKIGGKVTFHAVNNYFADSKGHNFDTEPGSNVLLEGNFFQDCKTPMVAADATHAKGNIFNVPDSAAASLCTAALGRVCMLNQLSGSGKFPSQKNASVMKVFNGVRNAPVATSARIVPNNVSKRAGVGKISN</sequence>
<comment type="subcellular location">
    <subcellularLocation>
        <location evidence="1 11">Secreted</location>
    </subcellularLocation>
</comment>
<keyword evidence="3 11" id="KW-0964">Secreted</keyword>
<organism evidence="14 15">
    <name type="scientific">Dothidotthia symphoricarpi CBS 119687</name>
    <dbReference type="NCBI Taxonomy" id="1392245"/>
    <lineage>
        <taxon>Eukaryota</taxon>
        <taxon>Fungi</taxon>
        <taxon>Dikarya</taxon>
        <taxon>Ascomycota</taxon>
        <taxon>Pezizomycotina</taxon>
        <taxon>Dothideomycetes</taxon>
        <taxon>Pleosporomycetidae</taxon>
        <taxon>Pleosporales</taxon>
        <taxon>Dothidotthiaceae</taxon>
        <taxon>Dothidotthia</taxon>
    </lineage>
</organism>
<evidence type="ECO:0000313" key="14">
    <source>
        <dbReference type="EMBL" id="KAF2133801.1"/>
    </source>
</evidence>
<evidence type="ECO:0000256" key="6">
    <source>
        <dbReference type="ARBA" id="ARBA00023180"/>
    </source>
</evidence>
<dbReference type="PANTHER" id="PTHR31683:SF67">
    <property type="entry name" value="PECTIN LYASE F-RELATED"/>
    <property type="match status" value="1"/>
</dbReference>
<dbReference type="GO" id="GO:0030570">
    <property type="term" value="F:pectate lyase activity"/>
    <property type="evidence" value="ECO:0007669"/>
    <property type="project" value="InterPro"/>
</dbReference>
<evidence type="ECO:0000256" key="3">
    <source>
        <dbReference type="ARBA" id="ARBA00022525"/>
    </source>
</evidence>
<evidence type="ECO:0000256" key="2">
    <source>
        <dbReference type="ARBA" id="ARBA00010980"/>
    </source>
</evidence>
<dbReference type="SMART" id="SM00656">
    <property type="entry name" value="Amb_all"/>
    <property type="match status" value="1"/>
</dbReference>
<feature type="chain" id="PRO_5025618520" description="pectin lyase" evidence="12">
    <location>
        <begin position="17"/>
        <end position="381"/>
    </location>
</feature>
<dbReference type="AlphaFoldDB" id="A0A6A6ATC6"/>
<accession>A0A6A6ATC6</accession>
<dbReference type="PANTHER" id="PTHR31683">
    <property type="entry name" value="PECTATE LYASE 18-RELATED"/>
    <property type="match status" value="1"/>
</dbReference>
<dbReference type="EMBL" id="ML977498">
    <property type="protein sequence ID" value="KAF2133801.1"/>
    <property type="molecule type" value="Genomic_DNA"/>
</dbReference>
<evidence type="ECO:0000256" key="1">
    <source>
        <dbReference type="ARBA" id="ARBA00004613"/>
    </source>
</evidence>
<comment type="catalytic activity">
    <reaction evidence="8">
        <text>Eliminative cleavage of (1-&gt;4)-alpha-D-galacturonan methyl ester to give oligosaccharides with 4-deoxy-6-O-methyl-alpha-D-galact-4-enuronosyl groups at their non-reducing ends.</text>
        <dbReference type="EC" id="4.2.2.10"/>
    </reaction>
</comment>
<evidence type="ECO:0000256" key="10">
    <source>
        <dbReference type="ARBA" id="ARBA00039082"/>
    </source>
</evidence>
<evidence type="ECO:0000256" key="8">
    <source>
        <dbReference type="ARBA" id="ARBA00036818"/>
    </source>
</evidence>
<proteinExistence type="inferred from homology"/>
<name>A0A6A6ATC6_9PLEO</name>
<evidence type="ECO:0000313" key="15">
    <source>
        <dbReference type="Proteomes" id="UP000799771"/>
    </source>
</evidence>
<dbReference type="RefSeq" id="XP_033528188.1">
    <property type="nucleotide sequence ID" value="XM_033667239.1"/>
</dbReference>
<feature type="signal peptide" evidence="12">
    <location>
        <begin position="1"/>
        <end position="16"/>
    </location>
</feature>
<protein>
    <recommendedName>
        <fullName evidence="10">pectin lyase</fullName>
        <ecNumber evidence="10">4.2.2.10</ecNumber>
    </recommendedName>
</protein>
<evidence type="ECO:0000256" key="4">
    <source>
        <dbReference type="ARBA" id="ARBA00022729"/>
    </source>
</evidence>
<dbReference type="OrthoDB" id="1637350at2759"/>
<dbReference type="FunFam" id="2.160.20.10:FF:000003">
    <property type="entry name" value="Pectin lyase F"/>
    <property type="match status" value="1"/>
</dbReference>
<keyword evidence="6" id="KW-0325">Glycoprotein</keyword>
<dbReference type="EC" id="4.2.2.10" evidence="10"/>
<keyword evidence="11" id="KW-0624">Polysaccharide degradation</keyword>
<dbReference type="GO" id="GO:0047490">
    <property type="term" value="F:pectin lyase activity"/>
    <property type="evidence" value="ECO:0007669"/>
    <property type="project" value="UniProtKB-EC"/>
</dbReference>
<evidence type="ECO:0000256" key="5">
    <source>
        <dbReference type="ARBA" id="ARBA00023157"/>
    </source>
</evidence>
<keyword evidence="5" id="KW-1015">Disulfide bond</keyword>
<reference evidence="14" key="1">
    <citation type="journal article" date="2020" name="Stud. Mycol.">
        <title>101 Dothideomycetes genomes: a test case for predicting lifestyles and emergence of pathogens.</title>
        <authorList>
            <person name="Haridas S."/>
            <person name="Albert R."/>
            <person name="Binder M."/>
            <person name="Bloem J."/>
            <person name="Labutti K."/>
            <person name="Salamov A."/>
            <person name="Andreopoulos B."/>
            <person name="Baker S."/>
            <person name="Barry K."/>
            <person name="Bills G."/>
            <person name="Bluhm B."/>
            <person name="Cannon C."/>
            <person name="Castanera R."/>
            <person name="Culley D."/>
            <person name="Daum C."/>
            <person name="Ezra D."/>
            <person name="Gonzalez J."/>
            <person name="Henrissat B."/>
            <person name="Kuo A."/>
            <person name="Liang C."/>
            <person name="Lipzen A."/>
            <person name="Lutzoni F."/>
            <person name="Magnuson J."/>
            <person name="Mondo S."/>
            <person name="Nolan M."/>
            <person name="Ohm R."/>
            <person name="Pangilinan J."/>
            <person name="Park H.-J."/>
            <person name="Ramirez L."/>
            <person name="Alfaro M."/>
            <person name="Sun H."/>
            <person name="Tritt A."/>
            <person name="Yoshinaga Y."/>
            <person name="Zwiers L.-H."/>
            <person name="Turgeon B."/>
            <person name="Goodwin S."/>
            <person name="Spatafora J."/>
            <person name="Crous P."/>
            <person name="Grigoriev I."/>
        </authorList>
    </citation>
    <scope>NUCLEOTIDE SEQUENCE</scope>
    <source>
        <strain evidence="14">CBS 119687</strain>
    </source>
</reference>
<dbReference type="Proteomes" id="UP000799771">
    <property type="component" value="Unassembled WGS sequence"/>
</dbReference>
<keyword evidence="11" id="KW-0119">Carbohydrate metabolism</keyword>